<accession>A0A0F9P7H0</accession>
<dbReference type="InterPro" id="IPR013320">
    <property type="entry name" value="ConA-like_dom_sf"/>
</dbReference>
<evidence type="ECO:0000313" key="4">
    <source>
        <dbReference type="EMBL" id="KKN26049.1"/>
    </source>
</evidence>
<dbReference type="Pfam" id="PF13385">
    <property type="entry name" value="Laminin_G_3"/>
    <property type="match status" value="1"/>
</dbReference>
<comment type="caution">
    <text evidence="4">The sequence shown here is derived from an EMBL/GenBank/DDBJ whole genome shotgun (WGS) entry which is preliminary data.</text>
</comment>
<evidence type="ECO:0000256" key="2">
    <source>
        <dbReference type="ARBA" id="ARBA00023157"/>
    </source>
</evidence>
<gene>
    <name evidence="4" type="ORF">LCGC14_0878550</name>
</gene>
<dbReference type="SMART" id="SM00560">
    <property type="entry name" value="LamGL"/>
    <property type="match status" value="1"/>
</dbReference>
<dbReference type="InterPro" id="IPR006558">
    <property type="entry name" value="LamG-like"/>
</dbReference>
<organism evidence="4">
    <name type="scientific">marine sediment metagenome</name>
    <dbReference type="NCBI Taxonomy" id="412755"/>
    <lineage>
        <taxon>unclassified sequences</taxon>
        <taxon>metagenomes</taxon>
        <taxon>ecological metagenomes</taxon>
    </lineage>
</organism>
<evidence type="ECO:0000259" key="3">
    <source>
        <dbReference type="SMART" id="SM00560"/>
    </source>
</evidence>
<evidence type="ECO:0000256" key="1">
    <source>
        <dbReference type="ARBA" id="ARBA00022729"/>
    </source>
</evidence>
<reference evidence="4" key="1">
    <citation type="journal article" date="2015" name="Nature">
        <title>Complex archaea that bridge the gap between prokaryotes and eukaryotes.</title>
        <authorList>
            <person name="Spang A."/>
            <person name="Saw J.H."/>
            <person name="Jorgensen S.L."/>
            <person name="Zaremba-Niedzwiedzka K."/>
            <person name="Martijn J."/>
            <person name="Lind A.E."/>
            <person name="van Eijk R."/>
            <person name="Schleper C."/>
            <person name="Guy L."/>
            <person name="Ettema T.J."/>
        </authorList>
    </citation>
    <scope>NUCLEOTIDE SEQUENCE</scope>
</reference>
<feature type="domain" description="LamG-like jellyroll fold" evidence="3">
    <location>
        <begin position="88"/>
        <end position="215"/>
    </location>
</feature>
<dbReference type="Gene3D" id="2.60.120.200">
    <property type="match status" value="1"/>
</dbReference>
<keyword evidence="2" id="KW-1015">Disulfide bond</keyword>
<name>A0A0F9P7H0_9ZZZZ</name>
<dbReference type="EMBL" id="LAZR01002750">
    <property type="protein sequence ID" value="KKN26049.1"/>
    <property type="molecule type" value="Genomic_DNA"/>
</dbReference>
<proteinExistence type="predicted"/>
<dbReference type="SUPFAM" id="SSF49899">
    <property type="entry name" value="Concanavalin A-like lectins/glucanases"/>
    <property type="match status" value="1"/>
</dbReference>
<protein>
    <recommendedName>
        <fullName evidence="3">LamG-like jellyroll fold domain-containing protein</fullName>
    </recommendedName>
</protein>
<keyword evidence="1" id="KW-0732">Signal</keyword>
<dbReference type="AlphaFoldDB" id="A0A0F9P7H0"/>
<sequence length="255" mass="27223">MPATIAKPTPWWPGINLEHPQARGLVAAWLFNEGAGSSVRDLTGNGNEGVLTSTSPSTRWVGSDHGFVLDFDGAGDFVSIPKLVSLAQPYTLSLWFKAKGTSAAQRLLSYFNVGDSEGHHLWIQANEIGFTLFDGAFASNSVAFTDTTDWHNLVGVHHGSSVVDCYLDGTLLTGTTDRGASAGEFKIGSGADGGSLFDGLIDDVRIYNNRGLSAANITHMLADPYALYREPDPVELWKTAAAGGIVVLRRRIEAA</sequence>